<dbReference type="Pfam" id="PF02518">
    <property type="entry name" value="HATPase_c"/>
    <property type="match status" value="1"/>
</dbReference>
<gene>
    <name evidence="14" type="primary">baeS</name>
    <name evidence="14" type="ORF">AW10_01686</name>
</gene>
<feature type="transmembrane region" description="Helical" evidence="11">
    <location>
        <begin position="164"/>
        <end position="182"/>
    </location>
</feature>
<dbReference type="CDD" id="cd06225">
    <property type="entry name" value="HAMP"/>
    <property type="match status" value="1"/>
</dbReference>
<evidence type="ECO:0000256" key="5">
    <source>
        <dbReference type="ARBA" id="ARBA00022679"/>
    </source>
</evidence>
<dbReference type="SMART" id="SM00388">
    <property type="entry name" value="HisKA"/>
    <property type="match status" value="1"/>
</dbReference>
<dbReference type="SUPFAM" id="SSF47384">
    <property type="entry name" value="Homodimeric domain of signal transducing histidine kinase"/>
    <property type="match status" value="1"/>
</dbReference>
<feature type="domain" description="HAMP" evidence="13">
    <location>
        <begin position="183"/>
        <end position="235"/>
    </location>
</feature>
<protein>
    <recommendedName>
        <fullName evidence="3">histidine kinase</fullName>
        <ecNumber evidence="3">2.7.13.3</ecNumber>
    </recommendedName>
</protein>
<dbReference type="PROSITE" id="PS50109">
    <property type="entry name" value="HIS_KIN"/>
    <property type="match status" value="1"/>
</dbReference>
<evidence type="ECO:0000259" key="13">
    <source>
        <dbReference type="PROSITE" id="PS50885"/>
    </source>
</evidence>
<dbReference type="Pfam" id="PF00512">
    <property type="entry name" value="HisKA"/>
    <property type="match status" value="1"/>
</dbReference>
<comment type="caution">
    <text evidence="14">The sequence shown here is derived from an EMBL/GenBank/DDBJ whole genome shotgun (WGS) entry which is preliminary data.</text>
</comment>
<dbReference type="Gene3D" id="3.30.565.10">
    <property type="entry name" value="Histidine kinase-like ATPase, C-terminal domain"/>
    <property type="match status" value="1"/>
</dbReference>
<evidence type="ECO:0000256" key="4">
    <source>
        <dbReference type="ARBA" id="ARBA00022553"/>
    </source>
</evidence>
<keyword evidence="9" id="KW-0902">Two-component regulatory system</keyword>
<dbReference type="Pfam" id="PF00672">
    <property type="entry name" value="HAMP"/>
    <property type="match status" value="1"/>
</dbReference>
<evidence type="ECO:0000256" key="7">
    <source>
        <dbReference type="ARBA" id="ARBA00022777"/>
    </source>
</evidence>
<dbReference type="InterPro" id="IPR003660">
    <property type="entry name" value="HAMP_dom"/>
</dbReference>
<evidence type="ECO:0000313" key="15">
    <source>
        <dbReference type="Proteomes" id="UP000021816"/>
    </source>
</evidence>
<evidence type="ECO:0000256" key="9">
    <source>
        <dbReference type="ARBA" id="ARBA00023012"/>
    </source>
</evidence>
<evidence type="ECO:0000256" key="10">
    <source>
        <dbReference type="ARBA" id="ARBA00023136"/>
    </source>
</evidence>
<dbReference type="InterPro" id="IPR004358">
    <property type="entry name" value="Sig_transdc_His_kin-like_C"/>
</dbReference>
<name>A0A011ND04_9PROT</name>
<dbReference type="EMBL" id="JEMX01000030">
    <property type="protein sequence ID" value="EXI80543.1"/>
    <property type="molecule type" value="Genomic_DNA"/>
</dbReference>
<dbReference type="SMART" id="SM00387">
    <property type="entry name" value="HATPase_c"/>
    <property type="match status" value="1"/>
</dbReference>
<dbReference type="Gene3D" id="6.10.340.10">
    <property type="match status" value="1"/>
</dbReference>
<dbReference type="InterPro" id="IPR050428">
    <property type="entry name" value="TCS_sensor_his_kinase"/>
</dbReference>
<keyword evidence="8 11" id="KW-1133">Transmembrane helix</keyword>
<reference evidence="14 15" key="1">
    <citation type="submission" date="2014-02" db="EMBL/GenBank/DDBJ databases">
        <title>Expanding our view of genomic diversity in Candidatus Accumulibacter clades.</title>
        <authorList>
            <person name="Skennerton C.T."/>
            <person name="Barr J.J."/>
            <person name="Slater F.R."/>
            <person name="Bond P.L."/>
            <person name="Tyson G.W."/>
        </authorList>
    </citation>
    <scope>NUCLEOTIDE SEQUENCE [LARGE SCALE GENOMIC DNA]</scope>
    <source>
        <strain evidence="15">BA-92</strain>
    </source>
</reference>
<keyword evidence="6 11" id="KW-0812">Transmembrane</keyword>
<dbReference type="PANTHER" id="PTHR45436:SF5">
    <property type="entry name" value="SENSOR HISTIDINE KINASE TRCS"/>
    <property type="match status" value="1"/>
</dbReference>
<evidence type="ECO:0000256" key="6">
    <source>
        <dbReference type="ARBA" id="ARBA00022692"/>
    </source>
</evidence>
<proteinExistence type="predicted"/>
<feature type="domain" description="Histidine kinase" evidence="12">
    <location>
        <begin position="243"/>
        <end position="458"/>
    </location>
</feature>
<evidence type="ECO:0000256" key="1">
    <source>
        <dbReference type="ARBA" id="ARBA00000085"/>
    </source>
</evidence>
<dbReference type="PATRIC" id="fig|1454003.3.peg.1738"/>
<dbReference type="Gene3D" id="1.10.287.130">
    <property type="match status" value="1"/>
</dbReference>
<evidence type="ECO:0000256" key="8">
    <source>
        <dbReference type="ARBA" id="ARBA00022989"/>
    </source>
</evidence>
<dbReference type="CDD" id="cd00082">
    <property type="entry name" value="HisKA"/>
    <property type="match status" value="1"/>
</dbReference>
<keyword evidence="5 14" id="KW-0808">Transferase</keyword>
<dbReference type="InterPro" id="IPR036890">
    <property type="entry name" value="HATPase_C_sf"/>
</dbReference>
<organism evidence="14 15">
    <name type="scientific">Candidatus Accumulibacter appositus</name>
    <dbReference type="NCBI Taxonomy" id="1454003"/>
    <lineage>
        <taxon>Bacteria</taxon>
        <taxon>Pseudomonadati</taxon>
        <taxon>Pseudomonadota</taxon>
        <taxon>Betaproteobacteria</taxon>
        <taxon>Candidatus Accumulibacter</taxon>
    </lineage>
</organism>
<dbReference type="InterPro" id="IPR036097">
    <property type="entry name" value="HisK_dim/P_sf"/>
</dbReference>
<evidence type="ECO:0000313" key="14">
    <source>
        <dbReference type="EMBL" id="EXI80543.1"/>
    </source>
</evidence>
<dbReference type="GO" id="GO:0005886">
    <property type="term" value="C:plasma membrane"/>
    <property type="evidence" value="ECO:0007669"/>
    <property type="project" value="TreeGrafter"/>
</dbReference>
<dbReference type="AlphaFoldDB" id="A0A011ND04"/>
<keyword evidence="7 14" id="KW-0418">Kinase</keyword>
<dbReference type="GO" id="GO:0000155">
    <property type="term" value="F:phosphorelay sensor kinase activity"/>
    <property type="evidence" value="ECO:0007669"/>
    <property type="project" value="InterPro"/>
</dbReference>
<dbReference type="EC" id="2.7.13.3" evidence="3"/>
<dbReference type="SUPFAM" id="SSF55874">
    <property type="entry name" value="ATPase domain of HSP90 chaperone/DNA topoisomerase II/histidine kinase"/>
    <property type="match status" value="1"/>
</dbReference>
<dbReference type="SMART" id="SM00304">
    <property type="entry name" value="HAMP"/>
    <property type="match status" value="1"/>
</dbReference>
<dbReference type="Proteomes" id="UP000021816">
    <property type="component" value="Unassembled WGS sequence"/>
</dbReference>
<evidence type="ECO:0000256" key="3">
    <source>
        <dbReference type="ARBA" id="ARBA00012438"/>
    </source>
</evidence>
<evidence type="ECO:0000259" key="12">
    <source>
        <dbReference type="PROSITE" id="PS50109"/>
    </source>
</evidence>
<comment type="subcellular location">
    <subcellularLocation>
        <location evidence="2">Membrane</location>
    </subcellularLocation>
</comment>
<dbReference type="InterPro" id="IPR005467">
    <property type="entry name" value="His_kinase_dom"/>
</dbReference>
<keyword evidence="4" id="KW-0597">Phosphoprotein</keyword>
<dbReference type="PRINTS" id="PR00344">
    <property type="entry name" value="BCTRLSENSOR"/>
</dbReference>
<evidence type="ECO:0000256" key="2">
    <source>
        <dbReference type="ARBA" id="ARBA00004370"/>
    </source>
</evidence>
<dbReference type="PROSITE" id="PS50885">
    <property type="entry name" value="HAMP"/>
    <property type="match status" value="1"/>
</dbReference>
<dbReference type="InterPro" id="IPR003661">
    <property type="entry name" value="HisK_dim/P_dom"/>
</dbReference>
<dbReference type="SUPFAM" id="SSF158472">
    <property type="entry name" value="HAMP domain-like"/>
    <property type="match status" value="1"/>
</dbReference>
<dbReference type="PANTHER" id="PTHR45436">
    <property type="entry name" value="SENSOR HISTIDINE KINASE YKOH"/>
    <property type="match status" value="1"/>
</dbReference>
<evidence type="ECO:0000256" key="11">
    <source>
        <dbReference type="SAM" id="Phobius"/>
    </source>
</evidence>
<comment type="catalytic activity">
    <reaction evidence="1">
        <text>ATP + protein L-histidine = ADP + protein N-phospho-L-histidine.</text>
        <dbReference type="EC" id="2.7.13.3"/>
    </reaction>
</comment>
<sequence>MSARLFLAILATSALAVALVGVTTRLNFERGFLGYLNELATERMALAKPRLETAYLQHGNWDFLHDNLNAWHQLLRPAPDDDLSAQSVTSSILTSDLTGAMLRMSLLDRQNQWVAGFPSTGQKVLQLPLRAEGETVGWLTMAPFQSVADGGDQRFQQGQAKTTVAIAILALVLSALIAWWVARTLLTPVRRVAAATHRLAAGHHDIRVPVDSQDEVGQLARDFNHLALTLGRNEKLRRNFMADVSHELRTPLGILKGELEALEDGIVPLNAEAVMSLQAEVARIGGLVEDLHELALSDAGALSYRKEPLDLVSLLQRATQAQQPRLLSAGLTLNVSLVPPIAMVTGDAVRLLQLLDNLLENCRRYTDAPGIVQVTLEGSVSEWQLAIEDSAPGVPSDMQDQLFDRFFRIDGSRSRATGGSGLGLPICSNIVQAHGGHISARASALGGVCIAIALPREASPT</sequence>
<dbReference type="InterPro" id="IPR003594">
    <property type="entry name" value="HATPase_dom"/>
</dbReference>
<dbReference type="STRING" id="1454003.AW10_01686"/>
<accession>A0A011ND04</accession>
<keyword evidence="10 11" id="KW-0472">Membrane</keyword>